<feature type="domain" description="DUF1206" evidence="2">
    <location>
        <begin position="196"/>
        <end position="264"/>
    </location>
</feature>
<dbReference type="RefSeq" id="WP_342115945.1">
    <property type="nucleotide sequence ID" value="NZ_JBCAUN010000003.1"/>
</dbReference>
<protein>
    <submittedName>
        <fullName evidence="3">DUF1206 domain-containing protein</fullName>
    </submittedName>
</protein>
<feature type="transmembrane region" description="Helical" evidence="1">
    <location>
        <begin position="65"/>
        <end position="90"/>
    </location>
</feature>
<organism evidence="3 4">
    <name type="scientific">Leifsonia stereocauli</name>
    <dbReference type="NCBI Taxonomy" id="3134136"/>
    <lineage>
        <taxon>Bacteria</taxon>
        <taxon>Bacillati</taxon>
        <taxon>Actinomycetota</taxon>
        <taxon>Actinomycetes</taxon>
        <taxon>Micrococcales</taxon>
        <taxon>Microbacteriaceae</taxon>
        <taxon>Leifsonia</taxon>
    </lineage>
</organism>
<reference evidence="3 4" key="1">
    <citation type="submission" date="2024-03" db="EMBL/GenBank/DDBJ databases">
        <title>YIM 134122 draft genome.</title>
        <authorList>
            <person name="Zuo S."/>
            <person name="Xiong L."/>
        </authorList>
    </citation>
    <scope>NUCLEOTIDE SEQUENCE [LARGE SCALE GENOMIC DNA]</scope>
    <source>
        <strain evidence="3 4">YIM 134122</strain>
    </source>
</reference>
<keyword evidence="1" id="KW-0472">Membrane</keyword>
<feature type="transmembrane region" description="Helical" evidence="1">
    <location>
        <begin position="148"/>
        <end position="168"/>
    </location>
</feature>
<sequence>MTSTAKNAARSAKDNSALQALARLGYVVNGILHLIIGVIAIGVAVGSGGEADQSGALQQVASAPGGVFVLWLIVVGFAALGLWQLVNAVLPPPDKDTKRAAHVVKELAKGIVYLALAGTSLTFALGGSSSSAESSKQFSAQVLAAPGGVFLVLLIGVVVLVLGGVYVYRGITKRFTKYIVTPPGTIGRVTIIVGQVGYIAKGIALAIVGVLFGLAALTNDPSKASGLDGALKSLVALPFGVILLIAVGIGLIAYAVYLFFRARYAKF</sequence>
<keyword evidence="1" id="KW-0812">Transmembrane</keyword>
<evidence type="ECO:0000313" key="3">
    <source>
        <dbReference type="EMBL" id="MEN1948048.1"/>
    </source>
</evidence>
<feature type="domain" description="DUF1206" evidence="2">
    <location>
        <begin position="24"/>
        <end position="89"/>
    </location>
</feature>
<accession>A0ABU9W7R8</accession>
<feature type="transmembrane region" description="Helical" evidence="1">
    <location>
        <begin position="21"/>
        <end position="45"/>
    </location>
</feature>
<dbReference type="Proteomes" id="UP001425155">
    <property type="component" value="Unassembled WGS sequence"/>
</dbReference>
<dbReference type="EMBL" id="JBCLVG010000003">
    <property type="protein sequence ID" value="MEN1948048.1"/>
    <property type="molecule type" value="Genomic_DNA"/>
</dbReference>
<comment type="caution">
    <text evidence="3">The sequence shown here is derived from an EMBL/GenBank/DDBJ whole genome shotgun (WGS) entry which is preliminary data.</text>
</comment>
<gene>
    <name evidence="3" type="ORF">WJX64_15945</name>
</gene>
<name>A0ABU9W7R8_9MICO</name>
<evidence type="ECO:0000256" key="1">
    <source>
        <dbReference type="SAM" id="Phobius"/>
    </source>
</evidence>
<evidence type="ECO:0000259" key="2">
    <source>
        <dbReference type="Pfam" id="PF06724"/>
    </source>
</evidence>
<dbReference type="InterPro" id="IPR009597">
    <property type="entry name" value="DUF1206"/>
</dbReference>
<keyword evidence="1" id="KW-1133">Transmembrane helix</keyword>
<evidence type="ECO:0000313" key="4">
    <source>
        <dbReference type="Proteomes" id="UP001425155"/>
    </source>
</evidence>
<feature type="transmembrane region" description="Helical" evidence="1">
    <location>
        <begin position="189"/>
        <end position="215"/>
    </location>
</feature>
<proteinExistence type="predicted"/>
<feature type="domain" description="DUF1206" evidence="2">
    <location>
        <begin position="107"/>
        <end position="172"/>
    </location>
</feature>
<feature type="transmembrane region" description="Helical" evidence="1">
    <location>
        <begin position="235"/>
        <end position="260"/>
    </location>
</feature>
<keyword evidence="4" id="KW-1185">Reference proteome</keyword>
<dbReference type="Pfam" id="PF06724">
    <property type="entry name" value="DUF1206"/>
    <property type="match status" value="3"/>
</dbReference>
<feature type="transmembrane region" description="Helical" evidence="1">
    <location>
        <begin position="111"/>
        <end position="128"/>
    </location>
</feature>